<dbReference type="EMBL" id="ASPP01028404">
    <property type="protein sequence ID" value="ETO05204.1"/>
    <property type="molecule type" value="Genomic_DNA"/>
</dbReference>
<evidence type="ECO:0000313" key="1">
    <source>
        <dbReference type="EMBL" id="ETO05204.1"/>
    </source>
</evidence>
<sequence length="1116" mass="130782">MCCLDELQVISNDTLNTESISINDEILKTCALLKSNLDGNGDNAFLELNQCSLETCEFYAKDVIRGKFHAYFSMEDSDQIAEILKDIVLCIVQIVIGKNNPVSIPSIETVFYYFENVITKYVQLVFLFKDAAVVMSDIKEILSNCELTMSLEQLTMVTSIMCEYFLTHEPPESELDNFAPKMTIACHATITILKYLPQQQYAEVQVYQDFLSVCRQLHMKTLIIKHFEKPVVSPITENEDYNNGNGFKVREGFLKDVNVIPEIIKSTTKYIILPHSKIYFIRDLLHAVESIEHIEESNNQKIFQDVIQTLFDEPQKFVELSLWKYLLKFQSLEILVRNQWLHILKSPEALIDLIRVYEKLFVDTDFKINVFEQESYDVNQKIAVVAKLKVQLTKHVYSLFENAIVIEEMFKKRTLKLIFDNICKDLLYFKIKQTKFDNSWNEYEQHLHQWFLRECYMLKGVNWTKHFFTQLLIRKQYPVFSHKEVSNVFSQLQWQRSKDQFAQPFNVTFRKRYNYFKEKLAAGDYNCYKGDKQDIPPLLTAALSIWISTSQYEELSYHLRKIEIFKFLQNLNFINLPVEQAFVNELLSTNSIFHSSHFKDATDETITRLCFHWLGTLQITKSSLLYNPFKVLLTNPTKFEKERKPGEQSEDKTQETEFIICYCSNGHSFFVKKYQSYRKDIKCPDPWCDALINKVDTTSNTQTVIDENKEDTKLATTMSPSSCTLLQLLGRLTLLLRSACEPQKNVVCLWKEAKQKFLSLSKMTEMNEEQLCIALHEWLCEFPQWFNKTYPNVLNKVDLQSINQFETKIEEKYSQFFKHYKASHFSQKIQLTSNMPDYKNEEEHASSNHSMSQMFLEIRLVSSTNLLYKFYSKPELASAYPLLFNMLKSIDDLEYVKCLPDIGQWMKHCHMQFSGKLTQKQHNEMTVSSAIHGCNNTKLKKHWDQFVKGWNRFNGRKLNIGSATVIIPTLSQDPKYVSLNHCTSRTDTPGRYTVAIVEMLQDINNNFLQSVHSHRRRSIEDEEKKTENNDNTMVISKSLFDISNQDIICMDKAVLDKIIRSWYYPTSEYEQDIDEQVDFQSIENEIYDKAILGRHIINISIPLFQCSDEMTIEIIV</sequence>
<name>X6LU86_RETFI</name>
<dbReference type="Proteomes" id="UP000023152">
    <property type="component" value="Unassembled WGS sequence"/>
</dbReference>
<keyword evidence="2" id="KW-1185">Reference proteome</keyword>
<dbReference type="AlphaFoldDB" id="X6LU86"/>
<comment type="caution">
    <text evidence="1">The sequence shown here is derived from an EMBL/GenBank/DDBJ whole genome shotgun (WGS) entry which is preliminary data.</text>
</comment>
<gene>
    <name evidence="1" type="ORF">RFI_32194</name>
</gene>
<reference evidence="1 2" key="1">
    <citation type="journal article" date="2013" name="Curr. Biol.">
        <title>The Genome of the Foraminiferan Reticulomyxa filosa.</title>
        <authorList>
            <person name="Glockner G."/>
            <person name="Hulsmann N."/>
            <person name="Schleicher M."/>
            <person name="Noegel A.A."/>
            <person name="Eichinger L."/>
            <person name="Gallinger C."/>
            <person name="Pawlowski J."/>
            <person name="Sierra R."/>
            <person name="Euteneuer U."/>
            <person name="Pillet L."/>
            <person name="Moustafa A."/>
            <person name="Platzer M."/>
            <person name="Groth M."/>
            <person name="Szafranski K."/>
            <person name="Schliwa M."/>
        </authorList>
    </citation>
    <scope>NUCLEOTIDE SEQUENCE [LARGE SCALE GENOMIC DNA]</scope>
</reference>
<evidence type="ECO:0000313" key="2">
    <source>
        <dbReference type="Proteomes" id="UP000023152"/>
    </source>
</evidence>
<dbReference type="OrthoDB" id="2408987at2759"/>
<protein>
    <submittedName>
        <fullName evidence="1">Uncharacterized protein</fullName>
    </submittedName>
</protein>
<accession>X6LU86</accession>
<proteinExistence type="predicted"/>
<organism evidence="1 2">
    <name type="scientific">Reticulomyxa filosa</name>
    <dbReference type="NCBI Taxonomy" id="46433"/>
    <lineage>
        <taxon>Eukaryota</taxon>
        <taxon>Sar</taxon>
        <taxon>Rhizaria</taxon>
        <taxon>Retaria</taxon>
        <taxon>Foraminifera</taxon>
        <taxon>Monothalamids</taxon>
        <taxon>Reticulomyxidae</taxon>
        <taxon>Reticulomyxa</taxon>
    </lineage>
</organism>